<name>A0A7V2ZII9_9BACT</name>
<protein>
    <submittedName>
        <fullName evidence="1">Uncharacterized protein</fullName>
    </submittedName>
</protein>
<reference evidence="1" key="1">
    <citation type="journal article" date="2020" name="mSystems">
        <title>Genome- and Community-Level Interaction Insights into Carbon Utilization and Element Cycling Functions of Hydrothermarchaeota in Hydrothermal Sediment.</title>
        <authorList>
            <person name="Zhou Z."/>
            <person name="Liu Y."/>
            <person name="Xu W."/>
            <person name="Pan J."/>
            <person name="Luo Z.H."/>
            <person name="Li M."/>
        </authorList>
    </citation>
    <scope>NUCLEOTIDE SEQUENCE [LARGE SCALE GENOMIC DNA]</scope>
    <source>
        <strain evidence="1">SpSt-479</strain>
    </source>
</reference>
<accession>A0A7V2ZII9</accession>
<comment type="caution">
    <text evidence="1">The sequence shown here is derived from an EMBL/GenBank/DDBJ whole genome shotgun (WGS) entry which is preliminary data.</text>
</comment>
<dbReference type="EMBL" id="DSUJ01000008">
    <property type="protein sequence ID" value="HFI90597.1"/>
    <property type="molecule type" value="Genomic_DNA"/>
</dbReference>
<evidence type="ECO:0000313" key="1">
    <source>
        <dbReference type="EMBL" id="HFI90597.1"/>
    </source>
</evidence>
<proteinExistence type="predicted"/>
<sequence length="215" mass="24182">MALNPYDDKRDKILRFLYERHKQSRGIAKIPIGIRDLQSEMKSRHSMTQQDVASNLDYLVQVGWVREVVKERSITTKKGMELSQEQVKYKISDIGINHLEAGTLFKSMENSHNINITNVQGVTIIGNGNIVNNEYTDLSRLLDVLEKEIESSDRLDDAQKLDVSGDISTIRTQIAKKNPNKNIISSAWESLKVLATLAGATDAVTKIGVIIKNLF</sequence>
<organism evidence="1">
    <name type="scientific">Ignavibacterium album</name>
    <dbReference type="NCBI Taxonomy" id="591197"/>
    <lineage>
        <taxon>Bacteria</taxon>
        <taxon>Pseudomonadati</taxon>
        <taxon>Ignavibacteriota</taxon>
        <taxon>Ignavibacteria</taxon>
        <taxon>Ignavibacteriales</taxon>
        <taxon>Ignavibacteriaceae</taxon>
        <taxon>Ignavibacterium</taxon>
    </lineage>
</organism>
<dbReference type="RefSeq" id="WP_304041444.1">
    <property type="nucleotide sequence ID" value="NZ_JACRPX010000005.1"/>
</dbReference>
<dbReference type="AlphaFoldDB" id="A0A7V2ZII9"/>
<gene>
    <name evidence="1" type="ORF">ENS31_03575</name>
</gene>